<gene>
    <name evidence="6" type="ORF">RM877_19840</name>
</gene>
<evidence type="ECO:0000313" key="7">
    <source>
        <dbReference type="Proteomes" id="UP001183535"/>
    </source>
</evidence>
<feature type="region of interest" description="Disordered" evidence="3">
    <location>
        <begin position="82"/>
        <end position="147"/>
    </location>
</feature>
<feature type="compositionally biased region" description="Low complexity" evidence="3">
    <location>
        <begin position="111"/>
        <end position="123"/>
    </location>
</feature>
<evidence type="ECO:0000256" key="2">
    <source>
        <dbReference type="ARBA" id="ARBA00023163"/>
    </source>
</evidence>
<feature type="transmembrane region" description="Helical" evidence="4">
    <location>
        <begin position="148"/>
        <end position="170"/>
    </location>
</feature>
<accession>A0ABD5EQQ1</accession>
<keyword evidence="4" id="KW-0472">Membrane</keyword>
<evidence type="ECO:0000256" key="1">
    <source>
        <dbReference type="ARBA" id="ARBA00023015"/>
    </source>
</evidence>
<dbReference type="RefSeq" id="WP_093831502.1">
    <property type="nucleotide sequence ID" value="NZ_JAVRES010000009.1"/>
</dbReference>
<proteinExistence type="predicted"/>
<dbReference type="Proteomes" id="UP001183535">
    <property type="component" value="Unassembled WGS sequence"/>
</dbReference>
<dbReference type="InterPro" id="IPR027383">
    <property type="entry name" value="Znf_put"/>
</dbReference>
<evidence type="ECO:0000313" key="6">
    <source>
        <dbReference type="EMBL" id="MDT0436941.1"/>
    </source>
</evidence>
<feature type="region of interest" description="Disordered" evidence="3">
    <location>
        <begin position="1"/>
        <end position="22"/>
    </location>
</feature>
<reference evidence="7" key="1">
    <citation type="submission" date="2023-07" db="EMBL/GenBank/DDBJ databases">
        <title>30 novel species of actinomycetes from the DSMZ collection.</title>
        <authorList>
            <person name="Nouioui I."/>
        </authorList>
    </citation>
    <scope>NUCLEOTIDE SEQUENCE [LARGE SCALE GENOMIC DNA]</scope>
    <source>
        <strain evidence="7">DSM 41981</strain>
    </source>
</reference>
<name>A0ABD5EQQ1_9ACTN</name>
<feature type="compositionally biased region" description="Basic and acidic residues" evidence="3">
    <location>
        <begin position="99"/>
        <end position="110"/>
    </location>
</feature>
<feature type="region of interest" description="Disordered" evidence="3">
    <location>
        <begin position="204"/>
        <end position="230"/>
    </location>
</feature>
<evidence type="ECO:0000256" key="4">
    <source>
        <dbReference type="SAM" id="Phobius"/>
    </source>
</evidence>
<dbReference type="Pfam" id="PF13490">
    <property type="entry name" value="zf-HC2"/>
    <property type="match status" value="1"/>
</dbReference>
<keyword evidence="2" id="KW-0804">Transcription</keyword>
<keyword evidence="4" id="KW-1133">Transmembrane helix</keyword>
<protein>
    <submittedName>
        <fullName evidence="6">Zf-HC2 domain-containing protein</fullName>
    </submittedName>
</protein>
<dbReference type="AlphaFoldDB" id="A0ABD5EQQ1"/>
<organism evidence="6 7">
    <name type="scientific">Streptomyces doudnae</name>
    <dbReference type="NCBI Taxonomy" id="3075536"/>
    <lineage>
        <taxon>Bacteria</taxon>
        <taxon>Bacillati</taxon>
        <taxon>Actinomycetota</taxon>
        <taxon>Actinomycetes</taxon>
        <taxon>Kitasatosporales</taxon>
        <taxon>Streptomycetaceae</taxon>
        <taxon>Streptomyces</taxon>
    </lineage>
</organism>
<keyword evidence="1" id="KW-0805">Transcription regulation</keyword>
<comment type="caution">
    <text evidence="6">The sequence shown here is derived from an EMBL/GenBank/DDBJ whole genome shotgun (WGS) entry which is preliminary data.</text>
</comment>
<keyword evidence="7" id="KW-1185">Reference proteome</keyword>
<dbReference type="InterPro" id="IPR041916">
    <property type="entry name" value="Anti_sigma_zinc_sf"/>
</dbReference>
<evidence type="ECO:0000259" key="5">
    <source>
        <dbReference type="Pfam" id="PF13490"/>
    </source>
</evidence>
<dbReference type="EMBL" id="JAVRES010000009">
    <property type="protein sequence ID" value="MDT0436941.1"/>
    <property type="molecule type" value="Genomic_DNA"/>
</dbReference>
<feature type="compositionally biased region" description="Basic residues" evidence="3">
    <location>
        <begin position="138"/>
        <end position="147"/>
    </location>
</feature>
<sequence>MTFTKDMTGHPDVDELSDLTEGLLPPSRTAEVRRHLDGCELCADVCASLEEIQGLLGALPEPTPMPDDVARRIDAALAAEALRGKEPSAGSPEPAVPDAPDRDDSAHVSRETSTAETTASTARPAGRARTSTTGPGRKERRPGGRRRVAVLGTVFTVAALGIGSVLLAGLHDDASPPSPQARETSHDTFSAGQLENQVSALLREQPAGTSSEAPRSMGIEGGSDQPKVLKEPTVPSCVREGIGRDAPALTAEAGTYQGTGALLVVLPDASDGTKVTAYLMDTSCVSHPSSATKAKVLLTRTYTHP</sequence>
<keyword evidence="4" id="KW-0812">Transmembrane</keyword>
<dbReference type="Gene3D" id="1.10.10.1320">
    <property type="entry name" value="Anti-sigma factor, zinc-finger domain"/>
    <property type="match status" value="1"/>
</dbReference>
<evidence type="ECO:0000256" key="3">
    <source>
        <dbReference type="SAM" id="MobiDB-lite"/>
    </source>
</evidence>
<feature type="domain" description="Putative zinc-finger" evidence="5">
    <location>
        <begin position="14"/>
        <end position="42"/>
    </location>
</feature>